<dbReference type="Pfam" id="PF05056">
    <property type="entry name" value="DUF674"/>
    <property type="match status" value="1"/>
</dbReference>
<comment type="caution">
    <text evidence="1">The sequence shown here is derived from an EMBL/GenBank/DDBJ whole genome shotgun (WGS) entry which is preliminary data.</text>
</comment>
<dbReference type="InterPro" id="IPR007750">
    <property type="entry name" value="DUF674"/>
</dbReference>
<dbReference type="EMBL" id="JBJXBP010000005">
    <property type="protein sequence ID" value="KAL3828502.1"/>
    <property type="molecule type" value="Genomic_DNA"/>
</dbReference>
<name>A0ABD3SWG2_9LAMI</name>
<reference evidence="1 2" key="1">
    <citation type="submission" date="2024-12" db="EMBL/GenBank/DDBJ databases">
        <title>The unique morphological basis and parallel evolutionary history of personate flowers in Penstemon.</title>
        <authorList>
            <person name="Depatie T.H."/>
            <person name="Wessinger C.A."/>
        </authorList>
    </citation>
    <scope>NUCLEOTIDE SEQUENCE [LARGE SCALE GENOMIC DNA]</scope>
    <source>
        <strain evidence="1">WTNN_2</strain>
        <tissue evidence="1">Leaf</tissue>
    </source>
</reference>
<gene>
    <name evidence="1" type="ORF">ACJIZ3_017304</name>
</gene>
<evidence type="ECO:0000313" key="1">
    <source>
        <dbReference type="EMBL" id="KAL3828502.1"/>
    </source>
</evidence>
<proteinExistence type="predicted"/>
<keyword evidence="2" id="KW-1185">Reference proteome</keyword>
<dbReference type="PANTHER" id="PTHR33103">
    <property type="entry name" value="OS01G0153900 PROTEIN"/>
    <property type="match status" value="1"/>
</dbReference>
<dbReference type="Proteomes" id="UP001634393">
    <property type="component" value="Unassembled WGS sequence"/>
</dbReference>
<evidence type="ECO:0000313" key="2">
    <source>
        <dbReference type="Proteomes" id="UP001634393"/>
    </source>
</evidence>
<organism evidence="1 2">
    <name type="scientific">Penstemon smallii</name>
    <dbReference type="NCBI Taxonomy" id="265156"/>
    <lineage>
        <taxon>Eukaryota</taxon>
        <taxon>Viridiplantae</taxon>
        <taxon>Streptophyta</taxon>
        <taxon>Embryophyta</taxon>
        <taxon>Tracheophyta</taxon>
        <taxon>Spermatophyta</taxon>
        <taxon>Magnoliopsida</taxon>
        <taxon>eudicotyledons</taxon>
        <taxon>Gunneridae</taxon>
        <taxon>Pentapetalae</taxon>
        <taxon>asterids</taxon>
        <taxon>lamiids</taxon>
        <taxon>Lamiales</taxon>
        <taxon>Plantaginaceae</taxon>
        <taxon>Cheloneae</taxon>
        <taxon>Penstemon</taxon>
    </lineage>
</organism>
<dbReference type="PANTHER" id="PTHR33103:SF19">
    <property type="entry name" value="OS09G0544700 PROTEIN"/>
    <property type="match status" value="1"/>
</dbReference>
<accession>A0ABD3SWG2</accession>
<sequence>MAESKVVQMKLLINTQTKQVLFAEANKDCVDFLFHILSLPIASVIRLLRGQGMVGSLPNLYESVENLNDSYIQPDQTKNSLLKPKLAMSTTSSVPLMLLDYTVPQKTIYRCSYCSIYSYSDDSSAICTSCKYQMNRSMPYVAPPKVQKAFYEGGFVKEMVTYMVMDDLVVKPMSAVSGLALLNKYEVKETGILIEKEVEIGMKEALKLPKASFHFKKVLTEVFLANNFELKKLTMML</sequence>
<protein>
    <submittedName>
        <fullName evidence="1">Uncharacterized protein</fullName>
    </submittedName>
</protein>
<dbReference type="AlphaFoldDB" id="A0ABD3SWG2"/>